<feature type="region of interest" description="Disordered" evidence="1">
    <location>
        <begin position="1"/>
        <end position="27"/>
    </location>
</feature>
<reference evidence="2 3" key="1">
    <citation type="submission" date="2018-02" db="EMBL/GenBank/DDBJ databases">
        <title>Complete genome sequencing of Faecalibacterium prausnitzii strains isolated from the human gut.</title>
        <authorList>
            <person name="Fitzgerald B.C."/>
            <person name="Shkoporov A.N."/>
            <person name="Ross P.R."/>
            <person name="Hill C."/>
        </authorList>
    </citation>
    <scope>NUCLEOTIDE SEQUENCE [LARGE SCALE GENOMIC DNA]</scope>
    <source>
        <strain evidence="2 3">APC923/51-1</strain>
    </source>
</reference>
<proteinExistence type="predicted"/>
<gene>
    <name evidence="2" type="ORF">C4N24_01185</name>
</gene>
<dbReference type="AlphaFoldDB" id="A0A329UH64"/>
<protein>
    <submittedName>
        <fullName evidence="2">Uncharacterized protein</fullName>
    </submittedName>
</protein>
<organism evidence="2 3">
    <name type="scientific">Faecalibacterium prausnitzii</name>
    <dbReference type="NCBI Taxonomy" id="853"/>
    <lineage>
        <taxon>Bacteria</taxon>
        <taxon>Bacillati</taxon>
        <taxon>Bacillota</taxon>
        <taxon>Clostridia</taxon>
        <taxon>Eubacteriales</taxon>
        <taxon>Oscillospiraceae</taxon>
        <taxon>Faecalibacterium</taxon>
    </lineage>
</organism>
<comment type="caution">
    <text evidence="2">The sequence shown here is derived from an EMBL/GenBank/DDBJ whole genome shotgun (WGS) entry which is preliminary data.</text>
</comment>
<feature type="compositionally biased region" description="Basic and acidic residues" evidence="1">
    <location>
        <begin position="17"/>
        <end position="27"/>
    </location>
</feature>
<dbReference type="RefSeq" id="WP_112089972.1">
    <property type="nucleotide sequence ID" value="NZ_JAEKBY010000002.1"/>
</dbReference>
<evidence type="ECO:0000313" key="3">
    <source>
        <dbReference type="Proteomes" id="UP000251281"/>
    </source>
</evidence>
<dbReference type="Proteomes" id="UP000251281">
    <property type="component" value="Unassembled WGS sequence"/>
</dbReference>
<evidence type="ECO:0000256" key="1">
    <source>
        <dbReference type="SAM" id="MobiDB-lite"/>
    </source>
</evidence>
<name>A0A329UH64_9FIRM</name>
<accession>A0A329UH64</accession>
<evidence type="ECO:0000313" key="2">
    <source>
        <dbReference type="EMBL" id="RAW60749.1"/>
    </source>
</evidence>
<dbReference type="EMBL" id="PRLD01000001">
    <property type="protein sequence ID" value="RAW60749.1"/>
    <property type="molecule type" value="Genomic_DNA"/>
</dbReference>
<sequence length="66" mass="7466">MPDTRKGHNPSGAPDPTRARAENNIQKDEKRVHDLIHVLRYVADAAGFEIAERIVLIDSQSGRIYR</sequence>